<dbReference type="GO" id="GO:0016020">
    <property type="term" value="C:membrane"/>
    <property type="evidence" value="ECO:0007669"/>
    <property type="project" value="UniProtKB-SubCell"/>
</dbReference>
<dbReference type="PRINTS" id="PR00463">
    <property type="entry name" value="EP450I"/>
</dbReference>
<evidence type="ECO:0000256" key="9">
    <source>
        <dbReference type="ARBA" id="ARBA00023033"/>
    </source>
</evidence>
<evidence type="ECO:0000256" key="2">
    <source>
        <dbReference type="ARBA" id="ARBA00010617"/>
    </source>
</evidence>
<organism evidence="11 12">
    <name type="scientific">Acorus gramineus</name>
    <name type="common">Dwarf sweet flag</name>
    <dbReference type="NCBI Taxonomy" id="55184"/>
    <lineage>
        <taxon>Eukaryota</taxon>
        <taxon>Viridiplantae</taxon>
        <taxon>Streptophyta</taxon>
        <taxon>Embryophyta</taxon>
        <taxon>Tracheophyta</taxon>
        <taxon>Spermatophyta</taxon>
        <taxon>Magnoliopsida</taxon>
        <taxon>Liliopsida</taxon>
        <taxon>Acoraceae</taxon>
        <taxon>Acorus</taxon>
    </lineage>
</organism>
<comment type="similarity">
    <text evidence="2">Belongs to the cytochrome P450 family.</text>
</comment>
<gene>
    <name evidence="11" type="ORF">QJS04_geneDACA023309</name>
</gene>
<keyword evidence="7" id="KW-0560">Oxidoreductase</keyword>
<comment type="caution">
    <text evidence="11">The sequence shown here is derived from an EMBL/GenBank/DDBJ whole genome shotgun (WGS) entry which is preliminary data.</text>
</comment>
<evidence type="ECO:0000256" key="4">
    <source>
        <dbReference type="ARBA" id="ARBA00022692"/>
    </source>
</evidence>
<dbReference type="Gene3D" id="1.10.630.10">
    <property type="entry name" value="Cytochrome P450"/>
    <property type="match status" value="1"/>
</dbReference>
<dbReference type="GO" id="GO:0020037">
    <property type="term" value="F:heme binding"/>
    <property type="evidence" value="ECO:0007669"/>
    <property type="project" value="InterPro"/>
</dbReference>
<dbReference type="GO" id="GO:0005506">
    <property type="term" value="F:iron ion binding"/>
    <property type="evidence" value="ECO:0007669"/>
    <property type="project" value="InterPro"/>
</dbReference>
<keyword evidence="10" id="KW-0472">Membrane</keyword>
<protein>
    <submittedName>
        <fullName evidence="11">Cytochrome P450</fullName>
    </submittedName>
</protein>
<evidence type="ECO:0000313" key="11">
    <source>
        <dbReference type="EMBL" id="KAK1273202.1"/>
    </source>
</evidence>
<proteinExistence type="inferred from homology"/>
<evidence type="ECO:0000256" key="7">
    <source>
        <dbReference type="ARBA" id="ARBA00023002"/>
    </source>
</evidence>
<evidence type="ECO:0000256" key="6">
    <source>
        <dbReference type="ARBA" id="ARBA00022989"/>
    </source>
</evidence>
<keyword evidence="3" id="KW-0349">Heme</keyword>
<dbReference type="InterPro" id="IPR002401">
    <property type="entry name" value="Cyt_P450_E_grp-I"/>
</dbReference>
<accession>A0AAV9BAR9</accession>
<sequence length="179" mass="20529">MANMILLCICLGVLLCYFVHGMVSLVWFSPRKVEKQFQKQGIRGPPYRLLIGSFKDLVSIYVSTSPPPPPSGSNPNHMVIQHVLPHISTWVQNYGIISKRDIVDDFKTMFMAGTETTLLLTWACLLLGYHTEWQEKAREEVREVLQGRPPTNEILSRLKIVSPYRILIKIYNIRALVFT</sequence>
<dbReference type="EMBL" id="JAUJYN010000004">
    <property type="protein sequence ID" value="KAK1273202.1"/>
    <property type="molecule type" value="Genomic_DNA"/>
</dbReference>
<reference evidence="11" key="2">
    <citation type="submission" date="2023-06" db="EMBL/GenBank/DDBJ databases">
        <authorList>
            <person name="Ma L."/>
            <person name="Liu K.-W."/>
            <person name="Li Z."/>
            <person name="Hsiao Y.-Y."/>
            <person name="Qi Y."/>
            <person name="Fu T."/>
            <person name="Tang G."/>
            <person name="Zhang D."/>
            <person name="Sun W.-H."/>
            <person name="Liu D.-K."/>
            <person name="Li Y."/>
            <person name="Chen G.-Z."/>
            <person name="Liu X.-D."/>
            <person name="Liao X.-Y."/>
            <person name="Jiang Y.-T."/>
            <person name="Yu X."/>
            <person name="Hao Y."/>
            <person name="Huang J."/>
            <person name="Zhao X.-W."/>
            <person name="Ke S."/>
            <person name="Chen Y.-Y."/>
            <person name="Wu W.-L."/>
            <person name="Hsu J.-L."/>
            <person name="Lin Y.-F."/>
            <person name="Huang M.-D."/>
            <person name="Li C.-Y."/>
            <person name="Huang L."/>
            <person name="Wang Z.-W."/>
            <person name="Zhao X."/>
            <person name="Zhong W.-Y."/>
            <person name="Peng D.-H."/>
            <person name="Ahmad S."/>
            <person name="Lan S."/>
            <person name="Zhang J.-S."/>
            <person name="Tsai W.-C."/>
            <person name="Van De Peer Y."/>
            <person name="Liu Z.-J."/>
        </authorList>
    </citation>
    <scope>NUCLEOTIDE SEQUENCE</scope>
    <source>
        <strain evidence="11">SCP</strain>
        <tissue evidence="11">Leaves</tissue>
    </source>
</reference>
<keyword evidence="6" id="KW-1133">Transmembrane helix</keyword>
<dbReference type="Proteomes" id="UP001179952">
    <property type="component" value="Unassembled WGS sequence"/>
</dbReference>
<keyword evidence="8" id="KW-0408">Iron</keyword>
<evidence type="ECO:0000256" key="3">
    <source>
        <dbReference type="ARBA" id="ARBA00022617"/>
    </source>
</evidence>
<keyword evidence="9" id="KW-0503">Monooxygenase</keyword>
<evidence type="ECO:0000256" key="10">
    <source>
        <dbReference type="ARBA" id="ARBA00023136"/>
    </source>
</evidence>
<dbReference type="PANTHER" id="PTHR24282:SF211">
    <property type="entry name" value="CYTOCHROME P450-RELATED"/>
    <property type="match status" value="1"/>
</dbReference>
<comment type="subcellular location">
    <subcellularLocation>
        <location evidence="1">Membrane</location>
    </subcellularLocation>
</comment>
<name>A0AAV9BAR9_ACOGR</name>
<dbReference type="InterPro" id="IPR050665">
    <property type="entry name" value="Cytochrome_P450_Monooxygen"/>
</dbReference>
<evidence type="ECO:0000256" key="8">
    <source>
        <dbReference type="ARBA" id="ARBA00023004"/>
    </source>
</evidence>
<evidence type="ECO:0000256" key="5">
    <source>
        <dbReference type="ARBA" id="ARBA00022723"/>
    </source>
</evidence>
<dbReference type="PANTHER" id="PTHR24282">
    <property type="entry name" value="CYTOCHROME P450 FAMILY MEMBER"/>
    <property type="match status" value="1"/>
</dbReference>
<dbReference type="AlphaFoldDB" id="A0AAV9BAR9"/>
<dbReference type="InterPro" id="IPR036396">
    <property type="entry name" value="Cyt_P450_sf"/>
</dbReference>
<dbReference type="InterPro" id="IPR001128">
    <property type="entry name" value="Cyt_P450"/>
</dbReference>
<dbReference type="GO" id="GO:0006629">
    <property type="term" value="P:lipid metabolic process"/>
    <property type="evidence" value="ECO:0007669"/>
    <property type="project" value="UniProtKB-ARBA"/>
</dbReference>
<evidence type="ECO:0000313" key="12">
    <source>
        <dbReference type="Proteomes" id="UP001179952"/>
    </source>
</evidence>
<dbReference type="GO" id="GO:0016705">
    <property type="term" value="F:oxidoreductase activity, acting on paired donors, with incorporation or reduction of molecular oxygen"/>
    <property type="evidence" value="ECO:0007669"/>
    <property type="project" value="InterPro"/>
</dbReference>
<dbReference type="GO" id="GO:0004497">
    <property type="term" value="F:monooxygenase activity"/>
    <property type="evidence" value="ECO:0007669"/>
    <property type="project" value="UniProtKB-KW"/>
</dbReference>
<keyword evidence="5" id="KW-0479">Metal-binding</keyword>
<dbReference type="SUPFAM" id="SSF48264">
    <property type="entry name" value="Cytochrome P450"/>
    <property type="match status" value="1"/>
</dbReference>
<keyword evidence="4" id="KW-0812">Transmembrane</keyword>
<evidence type="ECO:0000256" key="1">
    <source>
        <dbReference type="ARBA" id="ARBA00004370"/>
    </source>
</evidence>
<dbReference type="Pfam" id="PF00067">
    <property type="entry name" value="p450"/>
    <property type="match status" value="1"/>
</dbReference>
<keyword evidence="12" id="KW-1185">Reference proteome</keyword>
<reference evidence="11" key="1">
    <citation type="journal article" date="2023" name="Nat. Commun.">
        <title>Diploid and tetraploid genomes of Acorus and the evolution of monocots.</title>
        <authorList>
            <person name="Ma L."/>
            <person name="Liu K.W."/>
            <person name="Li Z."/>
            <person name="Hsiao Y.Y."/>
            <person name="Qi Y."/>
            <person name="Fu T."/>
            <person name="Tang G.D."/>
            <person name="Zhang D."/>
            <person name="Sun W.H."/>
            <person name="Liu D.K."/>
            <person name="Li Y."/>
            <person name="Chen G.Z."/>
            <person name="Liu X.D."/>
            <person name="Liao X.Y."/>
            <person name="Jiang Y.T."/>
            <person name="Yu X."/>
            <person name="Hao Y."/>
            <person name="Huang J."/>
            <person name="Zhao X.W."/>
            <person name="Ke S."/>
            <person name="Chen Y.Y."/>
            <person name="Wu W.L."/>
            <person name="Hsu J.L."/>
            <person name="Lin Y.F."/>
            <person name="Huang M.D."/>
            <person name="Li C.Y."/>
            <person name="Huang L."/>
            <person name="Wang Z.W."/>
            <person name="Zhao X."/>
            <person name="Zhong W.Y."/>
            <person name="Peng D.H."/>
            <person name="Ahmad S."/>
            <person name="Lan S."/>
            <person name="Zhang J.S."/>
            <person name="Tsai W.C."/>
            <person name="Van de Peer Y."/>
            <person name="Liu Z.J."/>
        </authorList>
    </citation>
    <scope>NUCLEOTIDE SEQUENCE</scope>
    <source>
        <strain evidence="11">SCP</strain>
    </source>
</reference>